<dbReference type="EMBL" id="JARPOI010000003">
    <property type="protein sequence ID" value="KAJ9185192.1"/>
    <property type="molecule type" value="Genomic_DNA"/>
</dbReference>
<evidence type="ECO:0000313" key="11">
    <source>
        <dbReference type="EMBL" id="KAJ9185192.1"/>
    </source>
</evidence>
<sequence length="994" mass="112961">METKEFVGSNGLDVDYLLSSWVDDSMSDCCKWEHVTCNSTTGHVTKLSLNNTRQLDIRSDSFYDDENIWFVKFSMFQQLKELRSLNLSYNRIGGFIDDTGFETLSELKKLEVLDLSSNYFNNSILSSLNNLTSLKTLILSDNIMEGSFPCKDLVKLKNLTVLNFRGNNLNGTLPLQKLSKLKNLKSLDVSGNRFNSTLPFQELSTFKSLEILNLEGNEFTGSIPEYMWTPPSLKVLSLYYNKLNGSLPNQSLCGLKGLQELDLGYNEFGGSLPQCLDNLTSLTFLDLSGNQLTGHIPSSWPANLKFIDLSYNRFEGIFSVKNIPSSSPANFKSSLKFIDLSNNLFEGLFSFNLLANYSSLEALILSGNNITFETGWIPSFQLKVLIMQSCGLDSIPEFLFHQFKLEALDLSHNKVKGRFPNWLLENNGGLEILNLQNNSFNGQLQEIGTKMLPNMRHLNLARNYFQGDFLFAVGDDCKLMSLDLSHNNFSGEVPKELLSSCIFLTHLRLSYNNFHGQIMIFNITRFDYLQLNDNQFEGTLASLLPYFSHQMRGPEIQWLDLSNNRLHGEIPHWMGNFTSLRYVNLHNNFFEGRISKELLSIEYLDLSHNNFSGPLPSFFHGNYLEQINLQGNRFIGSIPEALLNISTLKVLDLSNNELSGTIPNNTGEFQNDLRVLLLGENHLSGFIPNWLCQQNYISLLDLSRNFLSGSIPHCLHNLSFGKEEGDFYDSTTVSMSSQYMIPISLHKGFDTSVFYEVIEEEIEFFTKYRASTYKYKALNYMSGLDLSANNLTGEIPHKLGELSQIHALNLSHNQLIGSIPRSFSNLSQIESLDLSYNNLSGEIPSKLIDLNFLEVFSVAHNNLSGKIPDMKGQFSTFESNSYEGNPFLCGPQVERKCNDNNVESPSSQVESRHEVSGKWYEIDRGAFLVCFSVTFIIFFLAAITSLYILPHWQQSLIHHSREYMFSCYYFLFDILLNLDIHFVSLINVISSKIF</sequence>
<reference evidence="11" key="1">
    <citation type="journal article" date="2023" name="Plant Biotechnol. J.">
        <title>Chromosome-level wild Hevea brasiliensis genome provides new tools for genomic-assisted breeding and valuable loci to elevate rubber yield.</title>
        <authorList>
            <person name="Cheng H."/>
            <person name="Song X."/>
            <person name="Hu Y."/>
            <person name="Wu T."/>
            <person name="Yang Q."/>
            <person name="An Z."/>
            <person name="Feng S."/>
            <person name="Deng Z."/>
            <person name="Wu W."/>
            <person name="Zeng X."/>
            <person name="Tu M."/>
            <person name="Wang X."/>
            <person name="Huang H."/>
        </authorList>
    </citation>
    <scope>NUCLEOTIDE SEQUENCE</scope>
    <source>
        <strain evidence="11">MT/VB/25A 57/8</strain>
    </source>
</reference>
<dbReference type="PANTHER" id="PTHR48062:SF21">
    <property type="entry name" value="RECEPTOR-LIKE PROTEIN 12"/>
    <property type="match status" value="1"/>
</dbReference>
<accession>A0ABQ9MY20</accession>
<dbReference type="Pfam" id="PF08263">
    <property type="entry name" value="LRRNT_2"/>
    <property type="match status" value="1"/>
</dbReference>
<evidence type="ECO:0000256" key="1">
    <source>
        <dbReference type="ARBA" id="ARBA00004251"/>
    </source>
</evidence>
<dbReference type="SMART" id="SM00365">
    <property type="entry name" value="LRR_SD22"/>
    <property type="match status" value="5"/>
</dbReference>
<evidence type="ECO:0000256" key="4">
    <source>
        <dbReference type="ARBA" id="ARBA00022692"/>
    </source>
</evidence>
<dbReference type="SUPFAM" id="SSF52047">
    <property type="entry name" value="RNI-like"/>
    <property type="match status" value="1"/>
</dbReference>
<organism evidence="11 12">
    <name type="scientific">Hevea brasiliensis</name>
    <name type="common">Para rubber tree</name>
    <name type="synonym">Siphonia brasiliensis</name>
    <dbReference type="NCBI Taxonomy" id="3981"/>
    <lineage>
        <taxon>Eukaryota</taxon>
        <taxon>Viridiplantae</taxon>
        <taxon>Streptophyta</taxon>
        <taxon>Embryophyta</taxon>
        <taxon>Tracheophyta</taxon>
        <taxon>Spermatophyta</taxon>
        <taxon>Magnoliopsida</taxon>
        <taxon>eudicotyledons</taxon>
        <taxon>Gunneridae</taxon>
        <taxon>Pentapetalae</taxon>
        <taxon>rosids</taxon>
        <taxon>fabids</taxon>
        <taxon>Malpighiales</taxon>
        <taxon>Euphorbiaceae</taxon>
        <taxon>Crotonoideae</taxon>
        <taxon>Micrandreae</taxon>
        <taxon>Hevea</taxon>
    </lineage>
</organism>
<feature type="domain" description="Leucine-rich repeat-containing N-terminal plant-type" evidence="10">
    <location>
        <begin position="15"/>
        <end position="38"/>
    </location>
</feature>
<keyword evidence="4 9" id="KW-0812">Transmembrane</keyword>
<dbReference type="PANTHER" id="PTHR48062">
    <property type="entry name" value="RECEPTOR-LIKE PROTEIN 14"/>
    <property type="match status" value="1"/>
</dbReference>
<comment type="caution">
    <text evidence="11">The sequence shown here is derived from an EMBL/GenBank/DDBJ whole genome shotgun (WGS) entry which is preliminary data.</text>
</comment>
<dbReference type="Pfam" id="PF13516">
    <property type="entry name" value="LRR_6"/>
    <property type="match status" value="1"/>
</dbReference>
<evidence type="ECO:0000256" key="6">
    <source>
        <dbReference type="ARBA" id="ARBA00022989"/>
    </source>
</evidence>
<dbReference type="SUPFAM" id="SSF52058">
    <property type="entry name" value="L domain-like"/>
    <property type="match status" value="2"/>
</dbReference>
<evidence type="ECO:0000256" key="2">
    <source>
        <dbReference type="ARBA" id="ARBA00009592"/>
    </source>
</evidence>
<evidence type="ECO:0000256" key="3">
    <source>
        <dbReference type="ARBA" id="ARBA00022614"/>
    </source>
</evidence>
<gene>
    <name evidence="11" type="ORF">P3X46_004850</name>
</gene>
<name>A0ABQ9MY20_HEVBR</name>
<keyword evidence="6 9" id="KW-1133">Transmembrane helix</keyword>
<evidence type="ECO:0000256" key="8">
    <source>
        <dbReference type="ARBA" id="ARBA00023180"/>
    </source>
</evidence>
<feature type="transmembrane region" description="Helical" evidence="9">
    <location>
        <begin position="926"/>
        <end position="949"/>
    </location>
</feature>
<dbReference type="Pfam" id="PF13855">
    <property type="entry name" value="LRR_8"/>
    <property type="match status" value="1"/>
</dbReference>
<dbReference type="Gene3D" id="3.80.10.10">
    <property type="entry name" value="Ribonuclease Inhibitor"/>
    <property type="match status" value="5"/>
</dbReference>
<keyword evidence="5" id="KW-0677">Repeat</keyword>
<dbReference type="Proteomes" id="UP001174677">
    <property type="component" value="Chromosome 3"/>
</dbReference>
<evidence type="ECO:0000256" key="7">
    <source>
        <dbReference type="ARBA" id="ARBA00023136"/>
    </source>
</evidence>
<dbReference type="InterPro" id="IPR013210">
    <property type="entry name" value="LRR_N_plant-typ"/>
</dbReference>
<evidence type="ECO:0000256" key="9">
    <source>
        <dbReference type="SAM" id="Phobius"/>
    </source>
</evidence>
<keyword evidence="8" id="KW-0325">Glycoprotein</keyword>
<feature type="transmembrane region" description="Helical" evidence="9">
    <location>
        <begin position="970"/>
        <end position="989"/>
    </location>
</feature>
<comment type="subcellular location">
    <subcellularLocation>
        <location evidence="1">Cell membrane</location>
        <topology evidence="1">Single-pass type I membrane protein</topology>
    </subcellularLocation>
</comment>
<dbReference type="InterPro" id="IPR032675">
    <property type="entry name" value="LRR_dom_sf"/>
</dbReference>
<evidence type="ECO:0000256" key="5">
    <source>
        <dbReference type="ARBA" id="ARBA00022737"/>
    </source>
</evidence>
<dbReference type="SMART" id="SM00369">
    <property type="entry name" value="LRR_TYP"/>
    <property type="match status" value="11"/>
</dbReference>
<dbReference type="InterPro" id="IPR003591">
    <property type="entry name" value="Leu-rich_rpt_typical-subtyp"/>
</dbReference>
<proteinExistence type="inferred from homology"/>
<keyword evidence="7 9" id="KW-0472">Membrane</keyword>
<protein>
    <recommendedName>
        <fullName evidence="10">Leucine-rich repeat-containing N-terminal plant-type domain-containing protein</fullName>
    </recommendedName>
</protein>
<evidence type="ECO:0000313" key="12">
    <source>
        <dbReference type="Proteomes" id="UP001174677"/>
    </source>
</evidence>
<keyword evidence="3" id="KW-0433">Leucine-rich repeat</keyword>
<keyword evidence="12" id="KW-1185">Reference proteome</keyword>
<dbReference type="InterPro" id="IPR051502">
    <property type="entry name" value="RLP_Defense_Trigger"/>
</dbReference>
<dbReference type="Pfam" id="PF00560">
    <property type="entry name" value="LRR_1"/>
    <property type="match status" value="12"/>
</dbReference>
<dbReference type="PRINTS" id="PR00019">
    <property type="entry name" value="LEURICHRPT"/>
</dbReference>
<comment type="similarity">
    <text evidence="2">Belongs to the RLP family.</text>
</comment>
<evidence type="ECO:0000259" key="10">
    <source>
        <dbReference type="Pfam" id="PF08263"/>
    </source>
</evidence>
<dbReference type="InterPro" id="IPR001611">
    <property type="entry name" value="Leu-rich_rpt"/>
</dbReference>